<dbReference type="OrthoDB" id="5956564at2"/>
<keyword evidence="2" id="KW-1185">Reference proteome</keyword>
<dbReference type="Proteomes" id="UP000033067">
    <property type="component" value="Chromosome"/>
</dbReference>
<gene>
    <name evidence="1" type="ORF">WQ53_05850</name>
</gene>
<evidence type="ECO:0008006" key="3">
    <source>
        <dbReference type="Google" id="ProtNLM"/>
    </source>
</evidence>
<dbReference type="EMBL" id="CP011144">
    <property type="protein sequence ID" value="AKC86365.1"/>
    <property type="molecule type" value="Genomic_DNA"/>
</dbReference>
<reference evidence="1 2" key="1">
    <citation type="journal article" date="2015" name="Genome Announc.">
        <title>Complete Genome Sequence of Pseudoxanthomonas suwonensis Strain J1, a Cellulose-Degrading Bacterium Isolated from Leaf- and Wood-Enriched Soil.</title>
        <authorList>
            <person name="Hou L."/>
            <person name="Jiang J."/>
            <person name="Xu Z."/>
            <person name="Zhou Y."/>
            <person name="Leung F.C."/>
        </authorList>
    </citation>
    <scope>NUCLEOTIDE SEQUENCE [LARGE SCALE GENOMIC DNA]</scope>
    <source>
        <strain evidence="1 2">J1</strain>
    </source>
</reference>
<dbReference type="PATRIC" id="fig|314722.6.peg.1241"/>
<dbReference type="KEGG" id="psuw:WQ53_05850"/>
<dbReference type="RefSeq" id="WP_052631199.1">
    <property type="nucleotide sequence ID" value="NZ_CP011144.1"/>
</dbReference>
<dbReference type="AlphaFoldDB" id="A0A0E3UMU0"/>
<proteinExistence type="predicted"/>
<organism evidence="1 2">
    <name type="scientific">Pseudoxanthomonas suwonensis</name>
    <dbReference type="NCBI Taxonomy" id="314722"/>
    <lineage>
        <taxon>Bacteria</taxon>
        <taxon>Pseudomonadati</taxon>
        <taxon>Pseudomonadota</taxon>
        <taxon>Gammaproteobacteria</taxon>
        <taxon>Lysobacterales</taxon>
        <taxon>Lysobacteraceae</taxon>
        <taxon>Pseudoxanthomonas</taxon>
    </lineage>
</organism>
<evidence type="ECO:0000313" key="2">
    <source>
        <dbReference type="Proteomes" id="UP000033067"/>
    </source>
</evidence>
<accession>A0A0E3UMU0</accession>
<name>A0A0E3UMU0_9GAMM</name>
<sequence>MEFHIRIAGPRVEVEAIKRRLLDLDPAGLVDLDADSGVLRVSTLAQPAELAGVLAAVGHPVAQRDIELQPSVCCGGCSG</sequence>
<protein>
    <recommendedName>
        <fullName evidence="3">HMA domain-containing protein</fullName>
    </recommendedName>
</protein>
<evidence type="ECO:0000313" key="1">
    <source>
        <dbReference type="EMBL" id="AKC86365.1"/>
    </source>
</evidence>